<keyword evidence="1" id="KW-0732">Signal</keyword>
<feature type="signal peptide" evidence="1">
    <location>
        <begin position="1"/>
        <end position="21"/>
    </location>
</feature>
<dbReference type="AlphaFoldDB" id="A0A380RUT5"/>
<evidence type="ECO:0000313" key="3">
    <source>
        <dbReference type="Proteomes" id="UP000255423"/>
    </source>
</evidence>
<proteinExistence type="predicted"/>
<evidence type="ECO:0008006" key="4">
    <source>
        <dbReference type="Google" id="ProtNLM"/>
    </source>
</evidence>
<feature type="chain" id="PRO_5016954207" description="Capsule assembly protein Wzi" evidence="1">
    <location>
        <begin position="22"/>
        <end position="499"/>
    </location>
</feature>
<organism evidence="2 3">
    <name type="scientific">Fibrobacter succinogenes</name>
    <name type="common">Bacteroides succinogenes</name>
    <dbReference type="NCBI Taxonomy" id="833"/>
    <lineage>
        <taxon>Bacteria</taxon>
        <taxon>Pseudomonadati</taxon>
        <taxon>Fibrobacterota</taxon>
        <taxon>Fibrobacteria</taxon>
        <taxon>Fibrobacterales</taxon>
        <taxon>Fibrobacteraceae</taxon>
        <taxon>Fibrobacter</taxon>
    </lineage>
</organism>
<dbReference type="Proteomes" id="UP000255423">
    <property type="component" value="Unassembled WGS sequence"/>
</dbReference>
<sequence length="499" mass="57038">MVRYLYLALLAVLVVAPSALAQSVVGAERNRNLRQLDYAPMLMEYHRQTVGENRQFFTYPHRNYNFVRDFADKEGNALIYYADSIGSGKDAHRFALATSIVLGLDYRGGRALGDTIWPGVDGGLYLRGYADSVDFDLDARIYAERHSAKKPKSFDGEVFDVQTESGNAGADYVSYARYRAHIGFNYSWMRLSLARDVLHWGPGYYNNLSLNQFALPYNMLNLEFSFGPFRVFSAYADLRVNSWSYSKENLNDRNLYAHRYELALGNLTIGMSEIQILYNENKPWLFTPVVPLFIEKGNYSERVNNGALALDLNYRLFSKVRFYGEFFLDDMESPMAVYENEYSNNRWAAMFGTQFAYDMYVGKRLLQLGSIAEIARVEPYTYCHYDTAQAQMAHLGKPLGNPNGPNSLAIDWTVYGELDMGGVSNIFLGIHNKWLWKGIDKGSDIDDPYKTVRKRFVHGAPLQYSLALLISYRGSRVAFMGEYGFFDNPYANVRISFVM</sequence>
<dbReference type="InterPro" id="IPR038636">
    <property type="entry name" value="Wzi_sf"/>
</dbReference>
<gene>
    <name evidence="2" type="ORF">SAMN05661053_0496</name>
</gene>
<evidence type="ECO:0000313" key="2">
    <source>
        <dbReference type="EMBL" id="SUQ19266.1"/>
    </source>
</evidence>
<dbReference type="RefSeq" id="WP_258285333.1">
    <property type="nucleotide sequence ID" value="NZ_UHJL01000001.1"/>
</dbReference>
<protein>
    <recommendedName>
        <fullName evidence="4">Capsule assembly protein Wzi</fullName>
    </recommendedName>
</protein>
<reference evidence="2 3" key="1">
    <citation type="submission" date="2017-08" db="EMBL/GenBank/DDBJ databases">
        <authorList>
            <person name="de Groot N.N."/>
        </authorList>
    </citation>
    <scope>NUCLEOTIDE SEQUENCE [LARGE SCALE GENOMIC DNA]</scope>
    <source>
        <strain evidence="2 3">HM2</strain>
    </source>
</reference>
<dbReference type="EMBL" id="UHJL01000001">
    <property type="protein sequence ID" value="SUQ19266.1"/>
    <property type="molecule type" value="Genomic_DNA"/>
</dbReference>
<name>A0A380RUT5_FIBSU</name>
<evidence type="ECO:0000256" key="1">
    <source>
        <dbReference type="SAM" id="SignalP"/>
    </source>
</evidence>
<dbReference type="Gene3D" id="2.40.160.130">
    <property type="entry name" value="Capsule assembly protein Wzi"/>
    <property type="match status" value="1"/>
</dbReference>
<accession>A0A380RUT5</accession>